<evidence type="ECO:0000313" key="2">
    <source>
        <dbReference type="EMBL" id="TQJ12860.1"/>
    </source>
</evidence>
<evidence type="ECO:0000313" key="3">
    <source>
        <dbReference type="Proteomes" id="UP000320806"/>
    </source>
</evidence>
<reference evidence="2 3" key="1">
    <citation type="submission" date="2019-06" db="EMBL/GenBank/DDBJ databases">
        <title>Sequencing the genomes of 1000 actinobacteria strains.</title>
        <authorList>
            <person name="Klenk H.-P."/>
        </authorList>
    </citation>
    <scope>NUCLEOTIDE SEQUENCE [LARGE SCALE GENOMIC DNA]</scope>
    <source>
        <strain evidence="2 3">DSM 19828</strain>
    </source>
</reference>
<feature type="compositionally biased region" description="Polar residues" evidence="1">
    <location>
        <begin position="30"/>
        <end position="39"/>
    </location>
</feature>
<feature type="region of interest" description="Disordered" evidence="1">
    <location>
        <begin position="1"/>
        <end position="66"/>
    </location>
</feature>
<dbReference type="AlphaFoldDB" id="A0A542EC18"/>
<name>A0A542EC18_9MICO</name>
<organism evidence="2 3">
    <name type="scientific">Yimella lutea</name>
    <dbReference type="NCBI Taxonomy" id="587872"/>
    <lineage>
        <taxon>Bacteria</taxon>
        <taxon>Bacillati</taxon>
        <taxon>Actinomycetota</taxon>
        <taxon>Actinomycetes</taxon>
        <taxon>Micrococcales</taxon>
        <taxon>Dermacoccaceae</taxon>
        <taxon>Yimella</taxon>
    </lineage>
</organism>
<evidence type="ECO:0000256" key="1">
    <source>
        <dbReference type="SAM" id="MobiDB-lite"/>
    </source>
</evidence>
<dbReference type="Proteomes" id="UP000320806">
    <property type="component" value="Unassembled WGS sequence"/>
</dbReference>
<sequence length="66" mass="6745">MAQGSAYANARSTTSASRTHGIQRAGSMCGNANSSSNPPDFQPSPVIADGLLPDTNRYADPGVHIG</sequence>
<feature type="compositionally biased region" description="Polar residues" evidence="1">
    <location>
        <begin position="10"/>
        <end position="20"/>
    </location>
</feature>
<proteinExistence type="predicted"/>
<gene>
    <name evidence="2" type="ORF">FB459_0229</name>
</gene>
<dbReference type="EMBL" id="VFMO01000001">
    <property type="protein sequence ID" value="TQJ12860.1"/>
    <property type="molecule type" value="Genomic_DNA"/>
</dbReference>
<protein>
    <submittedName>
        <fullName evidence="2">Uncharacterized protein</fullName>
    </submittedName>
</protein>
<accession>A0A542EC18</accession>
<comment type="caution">
    <text evidence="2">The sequence shown here is derived from an EMBL/GenBank/DDBJ whole genome shotgun (WGS) entry which is preliminary data.</text>
</comment>
<keyword evidence="3" id="KW-1185">Reference proteome</keyword>